<gene>
    <name evidence="1" type="ORF">METZ01_LOCUS354849</name>
</gene>
<organism evidence="1">
    <name type="scientific">marine metagenome</name>
    <dbReference type="NCBI Taxonomy" id="408172"/>
    <lineage>
        <taxon>unclassified sequences</taxon>
        <taxon>metagenomes</taxon>
        <taxon>ecological metagenomes</taxon>
    </lineage>
</organism>
<sequence>MLQNAVALVREIHYGLMCQFFDFKSFVSRFTAVNGSELICKNMHSKNIRAWFERGRKGNFFKFEQAGVSIFITLLVLRPPATNCGYALP</sequence>
<dbReference type="EMBL" id="UINC01124676">
    <property type="protein sequence ID" value="SVD01995.1"/>
    <property type="molecule type" value="Genomic_DNA"/>
</dbReference>
<evidence type="ECO:0000313" key="1">
    <source>
        <dbReference type="EMBL" id="SVD01995.1"/>
    </source>
</evidence>
<proteinExistence type="predicted"/>
<name>A0A382RXU6_9ZZZZ</name>
<accession>A0A382RXU6</accession>
<dbReference type="AlphaFoldDB" id="A0A382RXU6"/>
<protein>
    <submittedName>
        <fullName evidence="1">Uncharacterized protein</fullName>
    </submittedName>
</protein>
<reference evidence="1" key="1">
    <citation type="submission" date="2018-05" db="EMBL/GenBank/DDBJ databases">
        <authorList>
            <person name="Lanie J.A."/>
            <person name="Ng W.-L."/>
            <person name="Kazmierczak K.M."/>
            <person name="Andrzejewski T.M."/>
            <person name="Davidsen T.M."/>
            <person name="Wayne K.J."/>
            <person name="Tettelin H."/>
            <person name="Glass J.I."/>
            <person name="Rusch D."/>
            <person name="Podicherti R."/>
            <person name="Tsui H.-C.T."/>
            <person name="Winkler M.E."/>
        </authorList>
    </citation>
    <scope>NUCLEOTIDE SEQUENCE</scope>
</reference>